<dbReference type="InterPro" id="IPR012337">
    <property type="entry name" value="RNaseH-like_sf"/>
</dbReference>
<dbReference type="Pfam" id="PF05699">
    <property type="entry name" value="Dimer_Tnp_hAT"/>
    <property type="match status" value="1"/>
</dbReference>
<name>A0A6P6P4N3_CARAU</name>
<dbReference type="Proteomes" id="UP000515129">
    <property type="component" value="Unplaced"/>
</dbReference>
<dbReference type="RefSeq" id="XP_026115679.1">
    <property type="nucleotide sequence ID" value="XM_026259894.1"/>
</dbReference>
<dbReference type="InterPro" id="IPR008906">
    <property type="entry name" value="HATC_C_dom"/>
</dbReference>
<organism evidence="2 3">
    <name type="scientific">Carassius auratus</name>
    <name type="common">Goldfish</name>
    <dbReference type="NCBI Taxonomy" id="7957"/>
    <lineage>
        <taxon>Eukaryota</taxon>
        <taxon>Metazoa</taxon>
        <taxon>Chordata</taxon>
        <taxon>Craniata</taxon>
        <taxon>Vertebrata</taxon>
        <taxon>Euteleostomi</taxon>
        <taxon>Actinopterygii</taxon>
        <taxon>Neopterygii</taxon>
        <taxon>Teleostei</taxon>
        <taxon>Ostariophysi</taxon>
        <taxon>Cypriniformes</taxon>
        <taxon>Cyprinidae</taxon>
        <taxon>Cyprininae</taxon>
        <taxon>Carassius</taxon>
    </lineage>
</organism>
<evidence type="ECO:0000259" key="1">
    <source>
        <dbReference type="Pfam" id="PF05699"/>
    </source>
</evidence>
<protein>
    <submittedName>
        <fullName evidence="3">Uncharacterized protein LOC113094190</fullName>
    </submittedName>
</protein>
<evidence type="ECO:0000313" key="3">
    <source>
        <dbReference type="RefSeq" id="XP_026115679.1"/>
    </source>
</evidence>
<dbReference type="GeneID" id="113094190"/>
<sequence length="259" mass="29425">MGLGCLYPEGRSISLISLQLKWHLPKIVKTTGTNHGSSMTGEIQHSHAVTQMKELARIMKHLVPLESEITQEIIRYNVDPNLAKYEDGDDIVKWWAHVMSLGKYPALSQVIRRALSIFHGPLVESSFSLMGDVIDAKRSSMKISTFDAVQTVKYVLRSRGKTGISMFKRADIDKTLCQNIRVAARRDKTDREKRMEAKQKRQVEYGCSATCESAEKAMTTALAEERQTRLKHVDKKINAARRKALDTLQEVARKKRKLE</sequence>
<dbReference type="SUPFAM" id="SSF53098">
    <property type="entry name" value="Ribonuclease H-like"/>
    <property type="match status" value="1"/>
</dbReference>
<dbReference type="KEGG" id="caua:113094190"/>
<feature type="domain" description="HAT C-terminal dimerisation" evidence="1">
    <location>
        <begin position="90"/>
        <end position="153"/>
    </location>
</feature>
<evidence type="ECO:0000313" key="2">
    <source>
        <dbReference type="Proteomes" id="UP000515129"/>
    </source>
</evidence>
<keyword evidence="2" id="KW-1185">Reference proteome</keyword>
<dbReference type="AlphaFoldDB" id="A0A6P6P4N3"/>
<gene>
    <name evidence="3" type="primary">LOC113094190</name>
</gene>
<accession>A0A6P6P4N3</accession>
<reference evidence="3" key="1">
    <citation type="submission" date="2025-08" db="UniProtKB">
        <authorList>
            <consortium name="RefSeq"/>
        </authorList>
    </citation>
    <scope>IDENTIFICATION</scope>
    <source>
        <strain evidence="3">Wakin</strain>
        <tissue evidence="3">Muscle</tissue>
    </source>
</reference>
<dbReference type="GO" id="GO:0046983">
    <property type="term" value="F:protein dimerization activity"/>
    <property type="evidence" value="ECO:0007669"/>
    <property type="project" value="InterPro"/>
</dbReference>
<dbReference type="OrthoDB" id="8950845at2759"/>
<proteinExistence type="predicted"/>